<reference evidence="1" key="1">
    <citation type="submission" date="2022-10" db="EMBL/GenBank/DDBJ databases">
        <title>Genome Sequence of Xylaria curta.</title>
        <authorList>
            <person name="Buettner E."/>
        </authorList>
    </citation>
    <scope>NUCLEOTIDE SEQUENCE</scope>
    <source>
        <strain evidence="1">Babe10</strain>
    </source>
</reference>
<evidence type="ECO:0000313" key="2">
    <source>
        <dbReference type="Proteomes" id="UP001143856"/>
    </source>
</evidence>
<proteinExistence type="predicted"/>
<dbReference type="Proteomes" id="UP001143856">
    <property type="component" value="Unassembled WGS sequence"/>
</dbReference>
<evidence type="ECO:0000313" key="1">
    <source>
        <dbReference type="EMBL" id="KAJ2970883.1"/>
    </source>
</evidence>
<dbReference type="EMBL" id="JAPDGR010003538">
    <property type="protein sequence ID" value="KAJ2970883.1"/>
    <property type="molecule type" value="Genomic_DNA"/>
</dbReference>
<accession>A0ACC1MWI6</accession>
<protein>
    <submittedName>
        <fullName evidence="1">Uncharacterized protein</fullName>
    </submittedName>
</protein>
<keyword evidence="2" id="KW-1185">Reference proteome</keyword>
<gene>
    <name evidence="1" type="ORF">NUW58_g9566</name>
</gene>
<sequence length="251" mass="27913">MDLRAVDQEDNRRRMRNGQWYFAFTPDLVADRQRCRDAFERFNTTADIGRRNLVELFQNIVDDKTPVPAQAATPEEDDDLLADYVWCDRPIRMDYGYNVKYVFLKTKISSEGELTIKRIGKGVYINSNSTWIDTCLITIGDRTMMGPNCSFFSGSHPTDPRVRNGTNGPENGRPITIGEDCWLGGNVIVLAGVTIGRGCTIGAGSVVTKDIPPFMVAVGNPAKVLRPIREVPAEELPPGYTPPADIPISEE</sequence>
<organism evidence="1 2">
    <name type="scientific">Xylaria curta</name>
    <dbReference type="NCBI Taxonomy" id="42375"/>
    <lineage>
        <taxon>Eukaryota</taxon>
        <taxon>Fungi</taxon>
        <taxon>Dikarya</taxon>
        <taxon>Ascomycota</taxon>
        <taxon>Pezizomycotina</taxon>
        <taxon>Sordariomycetes</taxon>
        <taxon>Xylariomycetidae</taxon>
        <taxon>Xylariales</taxon>
        <taxon>Xylariaceae</taxon>
        <taxon>Xylaria</taxon>
    </lineage>
</organism>
<name>A0ACC1MWI6_9PEZI</name>
<comment type="caution">
    <text evidence="1">The sequence shown here is derived from an EMBL/GenBank/DDBJ whole genome shotgun (WGS) entry which is preliminary data.</text>
</comment>